<evidence type="ECO:0000256" key="8">
    <source>
        <dbReference type="RuleBase" id="RU362026"/>
    </source>
</evidence>
<keyword evidence="3" id="KW-0808">Transferase</keyword>
<protein>
    <recommendedName>
        <fullName evidence="8">Methyltransferase</fullName>
        <ecNumber evidence="8">2.1.1.-</ecNumber>
    </recommendedName>
</protein>
<evidence type="ECO:0000259" key="10">
    <source>
        <dbReference type="Pfam" id="PF01555"/>
    </source>
</evidence>
<comment type="similarity">
    <text evidence="1">Belongs to the N(4)/N(6)-methyltransferase family. N(4) subfamily.</text>
</comment>
<evidence type="ECO:0000256" key="1">
    <source>
        <dbReference type="ARBA" id="ARBA00010203"/>
    </source>
</evidence>
<reference evidence="11 12" key="1">
    <citation type="journal article" date="2011" name="Front. Microbiol.">
        <title>Genomic signatures of strain selection and enhancement in Bacillus atrophaeus var. globigii, a historical biowarfare simulant.</title>
        <authorList>
            <person name="Gibbons H.S."/>
            <person name="Broomall S.M."/>
            <person name="McNew L.A."/>
            <person name="Daligault H."/>
            <person name="Chapman C."/>
            <person name="Bruce D."/>
            <person name="Karavis M."/>
            <person name="Krepps M."/>
            <person name="McGregor P.A."/>
            <person name="Hong C."/>
            <person name="Park K.H."/>
            <person name="Akmal A."/>
            <person name="Feldman A."/>
            <person name="Lin J.S."/>
            <person name="Chang W.E."/>
            <person name="Higgs B.W."/>
            <person name="Demirev P."/>
            <person name="Lindquist J."/>
            <person name="Liem A."/>
            <person name="Fochler E."/>
            <person name="Read T.D."/>
            <person name="Tapia R."/>
            <person name="Johnson S."/>
            <person name="Bishop-Lilly K.A."/>
            <person name="Detter C."/>
            <person name="Han C."/>
            <person name="Sozhamannan S."/>
            <person name="Rosenzweig C.N."/>
            <person name="Skowronski E.W."/>
        </authorList>
    </citation>
    <scope>NUCLEOTIDE SEQUENCE [LARGE SCALE GENOMIC DNA]</scope>
    <source>
        <strain evidence="11 12">TPS4-2</strain>
    </source>
</reference>
<organism evidence="11 12">
    <name type="scientific">Idiomarina piscisalsi</name>
    <dbReference type="NCBI Taxonomy" id="1096243"/>
    <lineage>
        <taxon>Bacteria</taxon>
        <taxon>Pseudomonadati</taxon>
        <taxon>Pseudomonadota</taxon>
        <taxon>Gammaproteobacteria</taxon>
        <taxon>Alteromonadales</taxon>
        <taxon>Idiomarinaceae</taxon>
        <taxon>Idiomarina</taxon>
    </lineage>
</organism>
<dbReference type="GO" id="GO:0009307">
    <property type="term" value="P:DNA restriction-modification system"/>
    <property type="evidence" value="ECO:0007669"/>
    <property type="project" value="UniProtKB-KW"/>
</dbReference>
<comment type="catalytic activity">
    <reaction evidence="7">
        <text>a 2'-deoxycytidine in DNA + S-adenosyl-L-methionine = an N(4)-methyl-2'-deoxycytidine in DNA + S-adenosyl-L-homocysteine + H(+)</text>
        <dbReference type="Rhea" id="RHEA:16857"/>
        <dbReference type="Rhea" id="RHEA-COMP:11369"/>
        <dbReference type="Rhea" id="RHEA-COMP:13674"/>
        <dbReference type="ChEBI" id="CHEBI:15378"/>
        <dbReference type="ChEBI" id="CHEBI:57856"/>
        <dbReference type="ChEBI" id="CHEBI:59789"/>
        <dbReference type="ChEBI" id="CHEBI:85452"/>
        <dbReference type="ChEBI" id="CHEBI:137933"/>
        <dbReference type="EC" id="2.1.1.113"/>
    </reaction>
</comment>
<proteinExistence type="inferred from homology"/>
<dbReference type="InterPro" id="IPR002941">
    <property type="entry name" value="DNA_methylase_N4/N6"/>
</dbReference>
<keyword evidence="2 11" id="KW-0489">Methyltransferase</keyword>
<evidence type="ECO:0000256" key="4">
    <source>
        <dbReference type="ARBA" id="ARBA00022691"/>
    </source>
</evidence>
<sequence length="290" mass="33497">MTKEVKVDKEESKKGKYDPRNKLNDLTSSEWIPETISVWNQKGLGKNHPDVKIEKQHPAPFSFTDVARLIKFFSKKGQTVLDPFLGIGSTLKACALEGRHGIGFELSEKYAELSRERLESEVSSESHDYPEQLVMQGDARELADELEENSIDFLVTSPPYWNILHKVDHKAKQERQSQALDTKYSDDLKDLGNIDNYEEFLDELTGIFSKCRRALKPGKYMAIIVSDFRDKSKYVMFHSDLASKLESVGLEMRGLKVLYQRHKRIFPYGYPYAYVPNIHNQFILILQNKK</sequence>
<dbReference type="RefSeq" id="WP_126753024.1">
    <property type="nucleotide sequence ID" value="NZ_JBHUMT010000004.1"/>
</dbReference>
<evidence type="ECO:0000256" key="7">
    <source>
        <dbReference type="ARBA" id="ARBA00049120"/>
    </source>
</evidence>
<dbReference type="Gene3D" id="3.40.50.150">
    <property type="entry name" value="Vaccinia Virus protein VP39"/>
    <property type="match status" value="2"/>
</dbReference>
<dbReference type="EC" id="2.1.1.-" evidence="8"/>
<dbReference type="PROSITE" id="PS00093">
    <property type="entry name" value="N4_MTASE"/>
    <property type="match status" value="1"/>
</dbReference>
<dbReference type="Proteomes" id="UP000288361">
    <property type="component" value="Unassembled WGS sequence"/>
</dbReference>
<dbReference type="AlphaFoldDB" id="A0A432YHI8"/>
<dbReference type="GO" id="GO:0003677">
    <property type="term" value="F:DNA binding"/>
    <property type="evidence" value="ECO:0007669"/>
    <property type="project" value="UniProtKB-KW"/>
</dbReference>
<accession>A0A432YHI8</accession>
<feature type="region of interest" description="Disordered" evidence="9">
    <location>
        <begin position="1"/>
        <end position="21"/>
    </location>
</feature>
<name>A0A432YHI8_9GAMM</name>
<evidence type="ECO:0000256" key="2">
    <source>
        <dbReference type="ARBA" id="ARBA00022603"/>
    </source>
</evidence>
<dbReference type="GO" id="GO:0008170">
    <property type="term" value="F:N-methyltransferase activity"/>
    <property type="evidence" value="ECO:0007669"/>
    <property type="project" value="InterPro"/>
</dbReference>
<dbReference type="PRINTS" id="PR00508">
    <property type="entry name" value="S21N4MTFRASE"/>
</dbReference>
<evidence type="ECO:0000313" key="11">
    <source>
        <dbReference type="EMBL" id="RUO60380.1"/>
    </source>
</evidence>
<evidence type="ECO:0000256" key="5">
    <source>
        <dbReference type="ARBA" id="ARBA00022747"/>
    </source>
</evidence>
<evidence type="ECO:0000313" key="12">
    <source>
        <dbReference type="Proteomes" id="UP000288361"/>
    </source>
</evidence>
<feature type="domain" description="DNA methylase N-4/N-6" evidence="10">
    <location>
        <begin position="4"/>
        <end position="115"/>
    </location>
</feature>
<evidence type="ECO:0000256" key="3">
    <source>
        <dbReference type="ARBA" id="ARBA00022679"/>
    </source>
</evidence>
<dbReference type="GO" id="GO:0015667">
    <property type="term" value="F:site-specific DNA-methyltransferase (cytosine-N4-specific) activity"/>
    <property type="evidence" value="ECO:0007669"/>
    <property type="project" value="UniProtKB-EC"/>
</dbReference>
<comment type="caution">
    <text evidence="11">The sequence shown here is derived from an EMBL/GenBank/DDBJ whole genome shotgun (WGS) entry which is preliminary data.</text>
</comment>
<dbReference type="InterPro" id="IPR001091">
    <property type="entry name" value="RM_Methyltransferase"/>
</dbReference>
<dbReference type="EMBL" id="PIQA01000017">
    <property type="protein sequence ID" value="RUO60380.1"/>
    <property type="molecule type" value="Genomic_DNA"/>
</dbReference>
<keyword evidence="5" id="KW-0680">Restriction system</keyword>
<gene>
    <name evidence="11" type="ORF">CWI73_12135</name>
</gene>
<evidence type="ECO:0000256" key="6">
    <source>
        <dbReference type="ARBA" id="ARBA00023125"/>
    </source>
</evidence>
<dbReference type="InterPro" id="IPR029063">
    <property type="entry name" value="SAM-dependent_MTases_sf"/>
</dbReference>
<dbReference type="GO" id="GO:0032259">
    <property type="term" value="P:methylation"/>
    <property type="evidence" value="ECO:0007669"/>
    <property type="project" value="UniProtKB-KW"/>
</dbReference>
<feature type="domain" description="DNA methylase N-4/N-6" evidence="10">
    <location>
        <begin position="151"/>
        <end position="241"/>
    </location>
</feature>
<evidence type="ECO:0000256" key="9">
    <source>
        <dbReference type="SAM" id="MobiDB-lite"/>
    </source>
</evidence>
<keyword evidence="6" id="KW-0238">DNA-binding</keyword>
<dbReference type="SUPFAM" id="SSF53335">
    <property type="entry name" value="S-adenosyl-L-methionine-dependent methyltransferases"/>
    <property type="match status" value="2"/>
</dbReference>
<dbReference type="Pfam" id="PF01555">
    <property type="entry name" value="N6_N4_Mtase"/>
    <property type="match status" value="2"/>
</dbReference>
<keyword evidence="4" id="KW-0949">S-adenosyl-L-methionine</keyword>
<dbReference type="InterPro" id="IPR017985">
    <property type="entry name" value="MeTrfase_CN4_CS"/>
</dbReference>